<dbReference type="PANTHER" id="PTHR43340:SF1">
    <property type="entry name" value="HYPOXANTHINE PHOSPHORIBOSYLTRANSFERASE"/>
    <property type="match status" value="1"/>
</dbReference>
<dbReference type="NCBIfam" id="TIGR01203">
    <property type="entry name" value="HGPRTase"/>
    <property type="match status" value="1"/>
</dbReference>
<dbReference type="InterPro" id="IPR005904">
    <property type="entry name" value="Hxn_phspho_trans"/>
</dbReference>
<evidence type="ECO:0000313" key="14">
    <source>
        <dbReference type="EMBL" id="AGF93437.1"/>
    </source>
</evidence>
<keyword evidence="9" id="KW-0479">Metal-binding</keyword>
<evidence type="ECO:0000256" key="10">
    <source>
        <dbReference type="ARBA" id="ARBA00022726"/>
    </source>
</evidence>
<name>M1Q2F7_9ZZZZ</name>
<dbReference type="GO" id="GO:0006166">
    <property type="term" value="P:purine ribonucleoside salvage"/>
    <property type="evidence" value="ECO:0007669"/>
    <property type="project" value="UniProtKB-KW"/>
</dbReference>
<evidence type="ECO:0000256" key="1">
    <source>
        <dbReference type="ARBA" id="ARBA00001946"/>
    </source>
</evidence>
<protein>
    <recommendedName>
        <fullName evidence="5">hypoxanthine phosphoribosyltransferase</fullName>
        <ecNumber evidence="5">2.4.2.8</ecNumber>
    </recommendedName>
</protein>
<dbReference type="EMBL" id="JX684092">
    <property type="protein sequence ID" value="AGF93437.1"/>
    <property type="molecule type" value="Genomic_DNA"/>
</dbReference>
<dbReference type="GO" id="GO:0032263">
    <property type="term" value="P:GMP salvage"/>
    <property type="evidence" value="ECO:0007669"/>
    <property type="project" value="TreeGrafter"/>
</dbReference>
<keyword evidence="10" id="KW-0660">Purine salvage</keyword>
<evidence type="ECO:0000256" key="11">
    <source>
        <dbReference type="ARBA" id="ARBA00022741"/>
    </source>
</evidence>
<feature type="domain" description="Phosphoribosyltransferase" evidence="13">
    <location>
        <begin position="13"/>
        <end position="160"/>
    </location>
</feature>
<evidence type="ECO:0000256" key="2">
    <source>
        <dbReference type="ARBA" id="ARBA00004496"/>
    </source>
</evidence>
<evidence type="ECO:0000259" key="13">
    <source>
        <dbReference type="Pfam" id="PF00156"/>
    </source>
</evidence>
<dbReference type="GO" id="GO:0006178">
    <property type="term" value="P:guanine salvage"/>
    <property type="evidence" value="ECO:0007669"/>
    <property type="project" value="TreeGrafter"/>
</dbReference>
<dbReference type="InterPro" id="IPR050408">
    <property type="entry name" value="HGPRT"/>
</dbReference>
<evidence type="ECO:0000256" key="3">
    <source>
        <dbReference type="ARBA" id="ARBA00004669"/>
    </source>
</evidence>
<dbReference type="Gene3D" id="3.40.50.2020">
    <property type="match status" value="1"/>
</dbReference>
<dbReference type="EC" id="2.4.2.8" evidence="5"/>
<proteinExistence type="inferred from homology"/>
<organism evidence="14">
    <name type="scientific">uncultured organism</name>
    <dbReference type="NCBI Taxonomy" id="155900"/>
    <lineage>
        <taxon>unclassified sequences</taxon>
        <taxon>environmental samples</taxon>
    </lineage>
</organism>
<comment type="subcellular location">
    <subcellularLocation>
        <location evidence="2">Cytoplasm</location>
    </subcellularLocation>
</comment>
<comment type="similarity">
    <text evidence="4">Belongs to the purine/pyrimidine phosphoribosyltransferase family.</text>
</comment>
<dbReference type="CDD" id="cd06223">
    <property type="entry name" value="PRTases_typeI"/>
    <property type="match status" value="1"/>
</dbReference>
<sequence length="176" mass="20610">MKDKNLGKIIVTEKELKKRIEELAIKINNDYQNKELIIISIMKSSLYFMADLTRKLDISVKLDFLELSHYSHNDESGEIRVTRDLEFSISNKEVLILENIINTGLTHNYLRQNLESRNPKSLKICTLLNNVEKKLVEIPVEYSGFEISSGFVVGYGLDYKEKYRNLPYIVEYNREK</sequence>
<evidence type="ECO:0000256" key="6">
    <source>
        <dbReference type="ARBA" id="ARBA00022490"/>
    </source>
</evidence>
<reference evidence="14" key="1">
    <citation type="journal article" date="2013" name="Syst. Appl. Microbiol.">
        <title>New insights into the archaeal diversity of a hypersaline microbial mat obtained by a metagenomic approach.</title>
        <authorList>
            <person name="Lopez-Lopez A."/>
            <person name="Richter M."/>
            <person name="Pena A."/>
            <person name="Tamames J."/>
            <person name="Rossello-Mora R."/>
        </authorList>
    </citation>
    <scope>NUCLEOTIDE SEQUENCE</scope>
</reference>
<dbReference type="GO" id="GO:0004422">
    <property type="term" value="F:hypoxanthine phosphoribosyltransferase activity"/>
    <property type="evidence" value="ECO:0007669"/>
    <property type="project" value="InterPro"/>
</dbReference>
<evidence type="ECO:0000256" key="12">
    <source>
        <dbReference type="ARBA" id="ARBA00022842"/>
    </source>
</evidence>
<evidence type="ECO:0000256" key="9">
    <source>
        <dbReference type="ARBA" id="ARBA00022723"/>
    </source>
</evidence>
<dbReference type="GO" id="GO:0032264">
    <property type="term" value="P:IMP salvage"/>
    <property type="evidence" value="ECO:0007669"/>
    <property type="project" value="TreeGrafter"/>
</dbReference>
<evidence type="ECO:0000256" key="5">
    <source>
        <dbReference type="ARBA" id="ARBA00011895"/>
    </source>
</evidence>
<evidence type="ECO:0000256" key="7">
    <source>
        <dbReference type="ARBA" id="ARBA00022676"/>
    </source>
</evidence>
<dbReference type="InterPro" id="IPR029057">
    <property type="entry name" value="PRTase-like"/>
</dbReference>
<dbReference type="GO" id="GO:0000166">
    <property type="term" value="F:nucleotide binding"/>
    <property type="evidence" value="ECO:0007669"/>
    <property type="project" value="UniProtKB-KW"/>
</dbReference>
<comment type="cofactor">
    <cofactor evidence="1">
        <name>Mg(2+)</name>
        <dbReference type="ChEBI" id="CHEBI:18420"/>
    </cofactor>
</comment>
<keyword evidence="6" id="KW-0963">Cytoplasm</keyword>
<gene>
    <name evidence="14" type="ORF">FLSS-26_0010</name>
</gene>
<dbReference type="InterPro" id="IPR000836">
    <property type="entry name" value="PRTase_dom"/>
</dbReference>
<accession>M1Q2F7</accession>
<dbReference type="FunFam" id="3.40.50.2020:FF:000006">
    <property type="entry name" value="Hypoxanthine phosphoribosyltransferase"/>
    <property type="match status" value="1"/>
</dbReference>
<keyword evidence="11" id="KW-0547">Nucleotide-binding</keyword>
<keyword evidence="7 14" id="KW-0328">Glycosyltransferase</keyword>
<dbReference type="GO" id="GO:0000287">
    <property type="term" value="F:magnesium ion binding"/>
    <property type="evidence" value="ECO:0007669"/>
    <property type="project" value="TreeGrafter"/>
</dbReference>
<dbReference type="PANTHER" id="PTHR43340">
    <property type="entry name" value="HYPOXANTHINE-GUANINE PHOSPHORIBOSYLTRANSFERASE"/>
    <property type="match status" value="1"/>
</dbReference>
<keyword evidence="8 14" id="KW-0808">Transferase</keyword>
<dbReference type="Pfam" id="PF00156">
    <property type="entry name" value="Pribosyltran"/>
    <property type="match status" value="1"/>
</dbReference>
<comment type="pathway">
    <text evidence="3">Purine metabolism; IMP biosynthesis via salvage pathway; IMP from hypoxanthine: step 1/1.</text>
</comment>
<evidence type="ECO:0000256" key="4">
    <source>
        <dbReference type="ARBA" id="ARBA00008391"/>
    </source>
</evidence>
<dbReference type="GO" id="GO:0046100">
    <property type="term" value="P:hypoxanthine metabolic process"/>
    <property type="evidence" value="ECO:0007669"/>
    <property type="project" value="TreeGrafter"/>
</dbReference>
<dbReference type="AlphaFoldDB" id="M1Q2F7"/>
<keyword evidence="12" id="KW-0460">Magnesium</keyword>
<dbReference type="SUPFAM" id="SSF53271">
    <property type="entry name" value="PRTase-like"/>
    <property type="match status" value="1"/>
</dbReference>
<evidence type="ECO:0000256" key="8">
    <source>
        <dbReference type="ARBA" id="ARBA00022679"/>
    </source>
</evidence>